<evidence type="ECO:0000256" key="3">
    <source>
        <dbReference type="RuleBase" id="RU000354"/>
    </source>
</evidence>
<dbReference type="OrthoDB" id="5948587at2759"/>
<dbReference type="PROSITE" id="PS51362">
    <property type="entry name" value="TGF_BETA_2"/>
    <property type="match status" value="1"/>
</dbReference>
<keyword evidence="3" id="KW-0339">Growth factor</keyword>
<organism evidence="5 6">
    <name type="scientific">Cylicostephanus goldi</name>
    <name type="common">Nematode worm</name>
    <dbReference type="NCBI Taxonomy" id="71465"/>
    <lineage>
        <taxon>Eukaryota</taxon>
        <taxon>Metazoa</taxon>
        <taxon>Ecdysozoa</taxon>
        <taxon>Nematoda</taxon>
        <taxon>Chromadorea</taxon>
        <taxon>Rhabditida</taxon>
        <taxon>Rhabditina</taxon>
        <taxon>Rhabditomorpha</taxon>
        <taxon>Strongyloidea</taxon>
        <taxon>Strongylidae</taxon>
        <taxon>Cylicostephanus</taxon>
    </lineage>
</organism>
<protein>
    <recommendedName>
        <fullName evidence="4">TGF-beta family profile domain-containing protein</fullName>
    </recommendedName>
</protein>
<dbReference type="GO" id="GO:0008083">
    <property type="term" value="F:growth factor activity"/>
    <property type="evidence" value="ECO:0007669"/>
    <property type="project" value="UniProtKB-KW"/>
</dbReference>
<comment type="subcellular location">
    <subcellularLocation>
        <location evidence="1">Secreted</location>
    </subcellularLocation>
</comment>
<keyword evidence="2" id="KW-0964">Secreted</keyword>
<accession>A0A3P6QXY5</accession>
<feature type="domain" description="TGF-beta family profile" evidence="4">
    <location>
        <begin position="1"/>
        <end position="58"/>
    </location>
</feature>
<dbReference type="SUPFAM" id="SSF57501">
    <property type="entry name" value="Cystine-knot cytokines"/>
    <property type="match status" value="1"/>
</dbReference>
<gene>
    <name evidence="5" type="ORF">CGOC_LOCUS560</name>
</gene>
<dbReference type="Pfam" id="PF00019">
    <property type="entry name" value="TGF_beta"/>
    <property type="match status" value="1"/>
</dbReference>
<dbReference type="EMBL" id="UYRV01000824">
    <property type="protein sequence ID" value="VDK45635.1"/>
    <property type="molecule type" value="Genomic_DNA"/>
</dbReference>
<comment type="similarity">
    <text evidence="3">Belongs to the TGF-beta family.</text>
</comment>
<evidence type="ECO:0000256" key="2">
    <source>
        <dbReference type="ARBA" id="ARBA00022525"/>
    </source>
</evidence>
<dbReference type="InterPro" id="IPR029034">
    <property type="entry name" value="Cystine-knot_cytokine"/>
</dbReference>
<evidence type="ECO:0000313" key="5">
    <source>
        <dbReference type="EMBL" id="VDK45635.1"/>
    </source>
</evidence>
<dbReference type="AlphaFoldDB" id="A0A3P6QXY5"/>
<evidence type="ECO:0000313" key="6">
    <source>
        <dbReference type="Proteomes" id="UP000271889"/>
    </source>
</evidence>
<reference evidence="5 6" key="1">
    <citation type="submission" date="2018-11" db="EMBL/GenBank/DDBJ databases">
        <authorList>
            <consortium name="Pathogen Informatics"/>
        </authorList>
    </citation>
    <scope>NUCLEOTIDE SEQUENCE [LARGE SCALE GENOMIC DNA]</scope>
</reference>
<dbReference type="Proteomes" id="UP000271889">
    <property type="component" value="Unassembled WGS sequence"/>
</dbReference>
<name>A0A3P6QXY5_CYLGO</name>
<keyword evidence="6" id="KW-1185">Reference proteome</keyword>
<dbReference type="Gene3D" id="2.10.90.10">
    <property type="entry name" value="Cystine-knot cytokines"/>
    <property type="match status" value="1"/>
</dbReference>
<evidence type="ECO:0000259" key="4">
    <source>
        <dbReference type="PROSITE" id="PS51362"/>
    </source>
</evidence>
<proteinExistence type="inferred from homology"/>
<evidence type="ECO:0000256" key="1">
    <source>
        <dbReference type="ARBA" id="ARBA00004613"/>
    </source>
</evidence>
<sequence>MAHSRIADNRLSTLAHVKHTTNCCHPTNYDPLKIVYLNQQNQMTVAKVEGMIARKCSC</sequence>
<dbReference type="InterPro" id="IPR001839">
    <property type="entry name" value="TGF-b_C"/>
</dbReference>
<dbReference type="GO" id="GO:0005576">
    <property type="term" value="C:extracellular region"/>
    <property type="evidence" value="ECO:0007669"/>
    <property type="project" value="UniProtKB-SubCell"/>
</dbReference>